<evidence type="ECO:0000313" key="2">
    <source>
        <dbReference type="EMBL" id="CDW73139.1"/>
    </source>
</evidence>
<dbReference type="InParanoid" id="A0A077ZU85"/>
<dbReference type="AlphaFoldDB" id="A0A077ZU85"/>
<dbReference type="EMBL" id="CCKQ01002044">
    <property type="protein sequence ID" value="CDW73139.1"/>
    <property type="molecule type" value="Genomic_DNA"/>
</dbReference>
<sequence length="446" mass="51975">MPAKSLFATSVVVALFLGLSQGLQLKSKSSSTISSRLQANLGRHKDKIIAQTQVTENAYELEGSDYDTLYQLGELAYRVRYGGDSHVSTYSSPYQYYGYYSRLAKGAFTQRSSFQNWIQDETDRLKSLEQEMYTELLAEKDEQQLQIREEFLNNFPSYDENAEEWHLSRNDAENIYSFVDTLASYDHSLNATETISEILGQVSNATSQDEYNQVYNEIASSLWRRTDDNLNYDQALLRDRYESNHTSNGTNTTSYEDCANGQYYYLSYYDWDQFYSLTNDTWKVLQYFSPGQYSDEYQFISEGQSEVQKLCSYEQFQELINEGNQSLQYVRLYYPFLFEAWKPSQEDNKKVEDLIKSYLNELLRVKGKEIKENAYSSVNYTTSEESFNQALSYLQTSIESSIAYLKGEYNYNNLAENKKTKSNSQIKERHLGRVINLIKSPYHLLK</sequence>
<evidence type="ECO:0000256" key="1">
    <source>
        <dbReference type="SAM" id="SignalP"/>
    </source>
</evidence>
<gene>
    <name evidence="2" type="primary">Contig5875.g6296</name>
    <name evidence="2" type="ORF">STYLEM_2113</name>
</gene>
<reference evidence="2 3" key="1">
    <citation type="submission" date="2014-06" db="EMBL/GenBank/DDBJ databases">
        <authorList>
            <person name="Swart Estienne"/>
        </authorList>
    </citation>
    <scope>NUCLEOTIDE SEQUENCE [LARGE SCALE GENOMIC DNA]</scope>
    <source>
        <strain evidence="2 3">130c</strain>
    </source>
</reference>
<protein>
    <submittedName>
        <fullName evidence="2">Uncharacterized protein</fullName>
    </submittedName>
</protein>
<accession>A0A077ZU85</accession>
<name>A0A077ZU85_STYLE</name>
<feature type="chain" id="PRO_5001729043" evidence="1">
    <location>
        <begin position="23"/>
        <end position="446"/>
    </location>
</feature>
<organism evidence="2 3">
    <name type="scientific">Stylonychia lemnae</name>
    <name type="common">Ciliate</name>
    <dbReference type="NCBI Taxonomy" id="5949"/>
    <lineage>
        <taxon>Eukaryota</taxon>
        <taxon>Sar</taxon>
        <taxon>Alveolata</taxon>
        <taxon>Ciliophora</taxon>
        <taxon>Intramacronucleata</taxon>
        <taxon>Spirotrichea</taxon>
        <taxon>Stichotrichia</taxon>
        <taxon>Sporadotrichida</taxon>
        <taxon>Oxytrichidae</taxon>
        <taxon>Stylonychinae</taxon>
        <taxon>Stylonychia</taxon>
    </lineage>
</organism>
<dbReference type="Proteomes" id="UP000039865">
    <property type="component" value="Unassembled WGS sequence"/>
</dbReference>
<keyword evidence="1" id="KW-0732">Signal</keyword>
<proteinExistence type="predicted"/>
<keyword evidence="3" id="KW-1185">Reference proteome</keyword>
<feature type="signal peptide" evidence="1">
    <location>
        <begin position="1"/>
        <end position="22"/>
    </location>
</feature>
<evidence type="ECO:0000313" key="3">
    <source>
        <dbReference type="Proteomes" id="UP000039865"/>
    </source>
</evidence>